<name>A0A165RDJ7_LACPN</name>
<dbReference type="Pfam" id="PF01648">
    <property type="entry name" value="ACPS"/>
    <property type="match status" value="1"/>
</dbReference>
<dbReference type="KEGG" id="lpb:SH83_02535"/>
<dbReference type="InterPro" id="IPR037143">
    <property type="entry name" value="4-PPantetheinyl_Trfase_dom_sf"/>
</dbReference>
<protein>
    <submittedName>
        <fullName evidence="3 4">4'-phosphopantetheinyl transferase</fullName>
    </submittedName>
</protein>
<feature type="domain" description="4'-phosphopantetheinyl transferase" evidence="2">
    <location>
        <begin position="97"/>
        <end position="147"/>
    </location>
</feature>
<evidence type="ECO:0000313" key="3">
    <source>
        <dbReference type="EMBL" id="KZU94087.1"/>
    </source>
</evidence>
<dbReference type="GO" id="GO:0000287">
    <property type="term" value="F:magnesium ion binding"/>
    <property type="evidence" value="ECO:0007669"/>
    <property type="project" value="InterPro"/>
</dbReference>
<sequence>MKQLLYYLNNQSMYSKLEKFVRAFAPERYQYAMSFYRPQDQYNALVAYTLLAILCRQPRIELVRGANDKPFFKSNQDMELSITHNSKFVAVAVSDKPIGIDGEPWQTIDASIIKQVYSENEQRELVNFSELDTVFWTAKEAVSKLKNEDFYSIPKTNYYLHHGLLKDQNDKTVNYNVFDLLEGVITVATEDVNICNFERLHNDELIRFINRFHC</sequence>
<dbReference type="EMBL" id="LUXM01000033">
    <property type="protein sequence ID" value="KZU94087.1"/>
    <property type="molecule type" value="Genomic_DNA"/>
</dbReference>
<dbReference type="PATRIC" id="fig|1590.144.peg.528"/>
<evidence type="ECO:0000256" key="1">
    <source>
        <dbReference type="ARBA" id="ARBA00022679"/>
    </source>
</evidence>
<dbReference type="RefSeq" id="WP_011101064.1">
    <property type="nucleotide sequence ID" value="NZ_CAKMBJ010000016.1"/>
</dbReference>
<dbReference type="Proteomes" id="UP000595466">
    <property type="component" value="Chromosome"/>
</dbReference>
<dbReference type="SUPFAM" id="SSF56214">
    <property type="entry name" value="4'-phosphopantetheinyl transferase"/>
    <property type="match status" value="2"/>
</dbReference>
<proteinExistence type="predicted"/>
<organism evidence="3 5">
    <name type="scientific">Lactiplantibacillus plantarum</name>
    <name type="common">Lactobacillus plantarum</name>
    <dbReference type="NCBI Taxonomy" id="1590"/>
    <lineage>
        <taxon>Bacteria</taxon>
        <taxon>Bacillati</taxon>
        <taxon>Bacillota</taxon>
        <taxon>Bacilli</taxon>
        <taxon>Lactobacillales</taxon>
        <taxon>Lactobacillaceae</taxon>
        <taxon>Lactiplantibacillus</taxon>
    </lineage>
</organism>
<gene>
    <name evidence="4" type="ORF">JH395_12555</name>
    <name evidence="3" type="ORF">Lp19_2061</name>
</gene>
<dbReference type="InterPro" id="IPR008278">
    <property type="entry name" value="4-PPantetheinyl_Trfase_dom"/>
</dbReference>
<evidence type="ECO:0000313" key="5">
    <source>
        <dbReference type="Proteomes" id="UP000076882"/>
    </source>
</evidence>
<evidence type="ECO:0000259" key="2">
    <source>
        <dbReference type="Pfam" id="PF01648"/>
    </source>
</evidence>
<dbReference type="EMBL" id="CP066817">
    <property type="protein sequence ID" value="QQM60543.1"/>
    <property type="molecule type" value="Genomic_DNA"/>
</dbReference>
<dbReference type="GO" id="GO:0008897">
    <property type="term" value="F:holo-[acyl-carrier-protein] synthase activity"/>
    <property type="evidence" value="ECO:0007669"/>
    <property type="project" value="InterPro"/>
</dbReference>
<dbReference type="AlphaFoldDB" id="A0A165RDJ7"/>
<evidence type="ECO:0000313" key="6">
    <source>
        <dbReference type="Proteomes" id="UP000595466"/>
    </source>
</evidence>
<accession>A0A165RDJ7</accession>
<evidence type="ECO:0000313" key="4">
    <source>
        <dbReference type="EMBL" id="QQM60543.1"/>
    </source>
</evidence>
<keyword evidence="1 3" id="KW-0808">Transferase</keyword>
<reference evidence="3 5" key="1">
    <citation type="submission" date="2016-03" db="EMBL/GenBank/DDBJ databases">
        <title>Comparative genomics of 54 Lactobacillus plantarum strains reveals genomic uncoupling from niche constraints.</title>
        <authorList>
            <person name="Martino M.E."/>
        </authorList>
    </citation>
    <scope>NUCLEOTIDE SEQUENCE [LARGE SCALE GENOMIC DNA]</scope>
    <source>
        <strain evidence="3 5">19.1</strain>
    </source>
</reference>
<reference evidence="4 6" key="2">
    <citation type="submission" date="2020-12" db="EMBL/GenBank/DDBJ databases">
        <title>Whole genome sequencing of Lactobacillus plantarum PC518.</title>
        <authorList>
            <person name="Guo Q."/>
        </authorList>
    </citation>
    <scope>NUCLEOTIDE SEQUENCE [LARGE SCALE GENOMIC DNA]</scope>
    <source>
        <strain evidence="4 6">PC518</strain>
    </source>
</reference>
<dbReference type="Gene3D" id="3.90.470.20">
    <property type="entry name" value="4'-phosphopantetheinyl transferase domain"/>
    <property type="match status" value="2"/>
</dbReference>
<dbReference type="Proteomes" id="UP000076882">
    <property type="component" value="Unassembled WGS sequence"/>
</dbReference>